<feature type="domain" description="Putative DNA-binding" evidence="1">
    <location>
        <begin position="8"/>
        <end position="94"/>
    </location>
</feature>
<dbReference type="RefSeq" id="WP_181376205.1">
    <property type="nucleotide sequence ID" value="NZ_BDOQ01000006.1"/>
</dbReference>
<evidence type="ECO:0000259" key="2">
    <source>
        <dbReference type="Pfam" id="PF22106"/>
    </source>
</evidence>
<name>A0A2R5F7E2_9PROT</name>
<dbReference type="Proteomes" id="UP000245081">
    <property type="component" value="Unassembled WGS sequence"/>
</dbReference>
<protein>
    <submittedName>
        <fullName evidence="3">Uncharacterized protein</fullName>
    </submittedName>
</protein>
<feature type="domain" description="NGO1945-like C-terminal" evidence="2">
    <location>
        <begin position="148"/>
        <end position="240"/>
    </location>
</feature>
<proteinExistence type="predicted"/>
<accession>A0A2R5F7E2</accession>
<evidence type="ECO:0000259" key="1">
    <source>
        <dbReference type="Pfam" id="PF09836"/>
    </source>
</evidence>
<comment type="caution">
    <text evidence="3">The sequence shown here is derived from an EMBL/GenBank/DDBJ whole genome shotgun (WGS) entry which is preliminary data.</text>
</comment>
<dbReference type="Pfam" id="PF09836">
    <property type="entry name" value="DUF2063"/>
    <property type="match status" value="1"/>
</dbReference>
<gene>
    <name evidence="3" type="ORF">NMK_1667</name>
</gene>
<evidence type="ECO:0000313" key="3">
    <source>
        <dbReference type="EMBL" id="GBG14107.1"/>
    </source>
</evidence>
<keyword evidence="4" id="KW-1185">Reference proteome</keyword>
<organism evidence="3 4">
    <name type="scientific">Novimethylophilus kurashikiensis</name>
    <dbReference type="NCBI Taxonomy" id="1825523"/>
    <lineage>
        <taxon>Bacteria</taxon>
        <taxon>Pseudomonadati</taxon>
        <taxon>Pseudomonadota</taxon>
        <taxon>Betaproteobacteria</taxon>
        <taxon>Nitrosomonadales</taxon>
        <taxon>Methylophilaceae</taxon>
        <taxon>Novimethylophilus</taxon>
    </lineage>
</organism>
<dbReference type="Gene3D" id="1.10.150.690">
    <property type="entry name" value="DUF2063"/>
    <property type="match status" value="1"/>
</dbReference>
<dbReference type="InterPro" id="IPR044922">
    <property type="entry name" value="DUF2063_N_sf"/>
</dbReference>
<dbReference type="AlphaFoldDB" id="A0A2R5F7E2"/>
<dbReference type="Gene3D" id="3.90.930.50">
    <property type="match status" value="1"/>
</dbReference>
<evidence type="ECO:0000313" key="4">
    <source>
        <dbReference type="Proteomes" id="UP000245081"/>
    </source>
</evidence>
<sequence>MRTLDFQQYQHAFTDYIRDPQQVCRPAGTKARGMKVYAEIVHANFDETLSACFPVSRKVLGKRVWTKLVRAFIAEHRCATPLFRQIPEAFLDYLQSAPCEDALPPFLANLAHYEWVELALALSDAVCPDDAWEPSGSLLDGIPVLASALMLLTYDFPVHRIGPRYKPTQADTEPTHIVAFRRPDHEVKFIVLNQLSIGLLQRIQQGESGRKALMNIAEELNHPQPEVILRGGLAILENLRAEQAILGARTT</sequence>
<dbReference type="InterPro" id="IPR054098">
    <property type="entry name" value="NGO1945-like_C"/>
</dbReference>
<dbReference type="EMBL" id="BDOQ01000006">
    <property type="protein sequence ID" value="GBG14107.1"/>
    <property type="molecule type" value="Genomic_DNA"/>
</dbReference>
<reference evidence="3 4" key="1">
    <citation type="journal article" date="2018" name="Environ. Microbiol.">
        <title>Isolation and genomic characterization of Novimethylophilus kurashikiensis gen. nov. sp. nov., a new lanthanide-dependent methylotrophic species of Methylophilaceae.</title>
        <authorList>
            <person name="Lv H."/>
            <person name="Sahin N."/>
            <person name="Tani A."/>
        </authorList>
    </citation>
    <scope>NUCLEOTIDE SEQUENCE [LARGE SCALE GENOMIC DNA]</scope>
    <source>
        <strain evidence="3 4">La2-4</strain>
    </source>
</reference>
<dbReference type="InterPro" id="IPR018640">
    <property type="entry name" value="DUF2063"/>
</dbReference>
<dbReference type="Pfam" id="PF22106">
    <property type="entry name" value="NGO1945_C"/>
    <property type="match status" value="1"/>
</dbReference>